<reference evidence="12" key="2">
    <citation type="submission" date="2022-11" db="EMBL/GenBank/DDBJ databases">
        <title>Draft genome sequence of Coprococcus comes strain 31264.</title>
        <authorList>
            <person name="Hisatomi A."/>
            <person name="Ohkuma M."/>
            <person name="Sakamoto M."/>
        </authorList>
    </citation>
    <scope>NUCLEOTIDE SEQUENCE</scope>
    <source>
        <strain evidence="12">JCM 31264</strain>
    </source>
</reference>
<proteinExistence type="inferred from homology"/>
<feature type="domain" description="PBP" evidence="11">
    <location>
        <begin position="183"/>
        <end position="297"/>
    </location>
</feature>
<keyword evidence="5" id="KW-0592">Phosphate transport</keyword>
<evidence type="ECO:0000313" key="13">
    <source>
        <dbReference type="Proteomes" id="UP001145109"/>
    </source>
</evidence>
<dbReference type="Pfam" id="PF12849">
    <property type="entry name" value="PBP_like_2"/>
    <property type="match status" value="2"/>
</dbReference>
<dbReference type="RefSeq" id="WP_055249353.1">
    <property type="nucleotide sequence ID" value="NZ_BSCI01000020.1"/>
</dbReference>
<feature type="region of interest" description="Disordered" evidence="9">
    <location>
        <begin position="26"/>
        <end position="47"/>
    </location>
</feature>
<feature type="signal peptide" evidence="10">
    <location>
        <begin position="1"/>
        <end position="20"/>
    </location>
</feature>
<dbReference type="Gene3D" id="3.40.190.10">
    <property type="entry name" value="Periplasmic binding protein-like II"/>
    <property type="match status" value="4"/>
</dbReference>
<evidence type="ECO:0000256" key="3">
    <source>
        <dbReference type="ARBA" id="ARBA00008725"/>
    </source>
</evidence>
<name>A0AA37V7C4_9FIRM</name>
<keyword evidence="8" id="KW-0449">Lipoprotein</keyword>
<dbReference type="EMBL" id="BSCI01000020">
    <property type="protein sequence ID" value="GLG88212.1"/>
    <property type="molecule type" value="Genomic_DNA"/>
</dbReference>
<comment type="similarity">
    <text evidence="3">Belongs to the PstS family.</text>
</comment>
<evidence type="ECO:0000256" key="4">
    <source>
        <dbReference type="ARBA" id="ARBA00011529"/>
    </source>
</evidence>
<protein>
    <submittedName>
        <fullName evidence="12">Phosphate-binding protein PstS 2</fullName>
    </submittedName>
</protein>
<keyword evidence="7" id="KW-0564">Palmitate</keyword>
<evidence type="ECO:0000313" key="12">
    <source>
        <dbReference type="EMBL" id="GLG88212.1"/>
    </source>
</evidence>
<keyword evidence="6 10" id="KW-0732">Signal</keyword>
<organism evidence="12 13">
    <name type="scientific">Coprococcus comes</name>
    <dbReference type="NCBI Taxonomy" id="410072"/>
    <lineage>
        <taxon>Bacteria</taxon>
        <taxon>Bacillati</taxon>
        <taxon>Bacillota</taxon>
        <taxon>Clostridia</taxon>
        <taxon>Lachnospirales</taxon>
        <taxon>Lachnospiraceae</taxon>
        <taxon>Coprococcus</taxon>
    </lineage>
</organism>
<dbReference type="SUPFAM" id="SSF53850">
    <property type="entry name" value="Periplasmic binding protein-like II"/>
    <property type="match status" value="2"/>
</dbReference>
<dbReference type="GO" id="GO:0006817">
    <property type="term" value="P:phosphate ion transport"/>
    <property type="evidence" value="ECO:0007669"/>
    <property type="project" value="UniProtKB-KW"/>
</dbReference>
<feature type="chain" id="PRO_5041319334" evidence="10">
    <location>
        <begin position="21"/>
        <end position="300"/>
    </location>
</feature>
<dbReference type="PANTHER" id="PTHR30570">
    <property type="entry name" value="PERIPLASMIC PHOSPHATE BINDING COMPONENT OF PHOSPHATE ABC TRANSPORTER"/>
    <property type="match status" value="1"/>
</dbReference>
<gene>
    <name evidence="12" type="primary">pstS2</name>
    <name evidence="12" type="ORF">comes_27590</name>
</gene>
<evidence type="ECO:0000256" key="5">
    <source>
        <dbReference type="ARBA" id="ARBA00022592"/>
    </source>
</evidence>
<dbReference type="InterPro" id="IPR050811">
    <property type="entry name" value="Phosphate_ABC_transporter"/>
</dbReference>
<evidence type="ECO:0000256" key="6">
    <source>
        <dbReference type="ARBA" id="ARBA00022729"/>
    </source>
</evidence>
<comment type="caution">
    <text evidence="12">The sequence shown here is derived from an EMBL/GenBank/DDBJ whole genome shotgun (WGS) entry which is preliminary data.</text>
</comment>
<dbReference type="GO" id="GO:0005886">
    <property type="term" value="C:plasma membrane"/>
    <property type="evidence" value="ECO:0007669"/>
    <property type="project" value="UniProtKB-SubCell"/>
</dbReference>
<comment type="subcellular location">
    <subcellularLocation>
        <location evidence="2">Cell membrane</location>
        <topology evidence="2">Lipid-anchor</topology>
    </subcellularLocation>
</comment>
<dbReference type="AlphaFoldDB" id="A0AA37V7C4"/>
<evidence type="ECO:0000256" key="10">
    <source>
        <dbReference type="SAM" id="SignalP"/>
    </source>
</evidence>
<evidence type="ECO:0000256" key="7">
    <source>
        <dbReference type="ARBA" id="ARBA00023139"/>
    </source>
</evidence>
<dbReference type="PROSITE" id="PS51257">
    <property type="entry name" value="PROKAR_LIPOPROTEIN"/>
    <property type="match status" value="1"/>
</dbReference>
<evidence type="ECO:0000256" key="2">
    <source>
        <dbReference type="ARBA" id="ARBA00004193"/>
    </source>
</evidence>
<dbReference type="PANTHER" id="PTHR30570:SF1">
    <property type="entry name" value="PHOSPHATE-BINDING PROTEIN PSTS"/>
    <property type="match status" value="1"/>
</dbReference>
<accession>A0AA37V7C4</accession>
<evidence type="ECO:0000256" key="9">
    <source>
        <dbReference type="SAM" id="MobiDB-lite"/>
    </source>
</evidence>
<sequence>MKFRKLMAVALVAAMAATMAVGCGGSSSDKSADGGNDFDTSNDITIVSREDGSGTRGAFIELFGIEEKQSDGTKVDMTTTDAQITNNTSVMLTTVAGDEYAIGYVSLGSLNDSVKALKIDGAEATADNIENGSYKVSRPFNIAVKKDLDNEVAKDFMAYIMSTEGQEIVSNEKYIPVSDVEAYAGSKPSGKCVVGGSSSVSPLMEKLIEAYKKVNPNADIELQTSDSTTGMTSTIEGSYDIGMASRELKDDEASELEATVIATDGIAVIVNKANTADELSADQVKSIYVGDVTTWDEVSK</sequence>
<evidence type="ECO:0000259" key="11">
    <source>
        <dbReference type="Pfam" id="PF12849"/>
    </source>
</evidence>
<reference evidence="12" key="1">
    <citation type="submission" date="2022-09" db="EMBL/GenBank/DDBJ databases">
        <title>Draft genome sequence of Coprococcus comes strain 31264.</title>
        <authorList>
            <person name="Atsushi H."/>
            <person name="Moriya O."/>
            <person name="Mitsuo S."/>
        </authorList>
    </citation>
    <scope>NUCLEOTIDE SEQUENCE</scope>
    <source>
        <strain evidence="12">JCM 31264</strain>
    </source>
</reference>
<dbReference type="InterPro" id="IPR024370">
    <property type="entry name" value="PBP_domain"/>
</dbReference>
<comment type="subunit">
    <text evidence="4">The complex is composed of two ATP-binding proteins (PstB), two transmembrane proteins (PstC and PstA) and a solute-binding protein (PstS).</text>
</comment>
<dbReference type="Proteomes" id="UP001145109">
    <property type="component" value="Unassembled WGS sequence"/>
</dbReference>
<feature type="compositionally biased region" description="Low complexity" evidence="9">
    <location>
        <begin position="26"/>
        <end position="37"/>
    </location>
</feature>
<comment type="function">
    <text evidence="1">Part of the ABC transporter complex PstSACB involved in phosphate import.</text>
</comment>
<keyword evidence="5" id="KW-0813">Transport</keyword>
<feature type="domain" description="PBP" evidence="11">
    <location>
        <begin position="41"/>
        <end position="164"/>
    </location>
</feature>
<evidence type="ECO:0000256" key="1">
    <source>
        <dbReference type="ARBA" id="ARBA00002841"/>
    </source>
</evidence>
<evidence type="ECO:0000256" key="8">
    <source>
        <dbReference type="ARBA" id="ARBA00023288"/>
    </source>
</evidence>